<dbReference type="EMBL" id="VDFY01000208">
    <property type="protein sequence ID" value="TNH24957.1"/>
    <property type="molecule type" value="Genomic_DNA"/>
</dbReference>
<dbReference type="Gene3D" id="3.40.50.1100">
    <property type="match status" value="2"/>
</dbReference>
<dbReference type="RefSeq" id="WP_139586674.1">
    <property type="nucleotide sequence ID" value="NZ_VDFY01000208.1"/>
</dbReference>
<dbReference type="InterPro" id="IPR027278">
    <property type="entry name" value="ACCD_DCysDesulf"/>
</dbReference>
<keyword evidence="3 5" id="KW-0663">Pyridoxal phosphate</keyword>
<evidence type="ECO:0000256" key="4">
    <source>
        <dbReference type="PIRSR" id="PIRSR006278-1"/>
    </source>
</evidence>
<gene>
    <name evidence="7" type="ORF">FHG89_24040</name>
</gene>
<dbReference type="GO" id="GO:0019148">
    <property type="term" value="F:D-cysteine desulfhydrase activity"/>
    <property type="evidence" value="ECO:0007669"/>
    <property type="project" value="TreeGrafter"/>
</dbReference>
<dbReference type="OrthoDB" id="9801249at2"/>
<evidence type="ECO:0000256" key="2">
    <source>
        <dbReference type="ARBA" id="ARBA00008639"/>
    </source>
</evidence>
<dbReference type="AlphaFoldDB" id="A0A5C4QF85"/>
<dbReference type="InterPro" id="IPR036052">
    <property type="entry name" value="TrpB-like_PALP_sf"/>
</dbReference>
<accession>A0A5C4QF85</accession>
<sequence>MTTPVSLGTWPTPLEAAPRLAARLGLAELWFKRDDLGGLGGGGNKIRKLRYTCAEAVALGAATVITSGGPQSNHARLTAAAAARLGLACVLVLAGPPAQDRHGNLLLDELAGAEIVWSGDRPLAEVVAVEAERRSAYVIPLGGSSPASVQGYVDCGRELRAQVPDIDGAEVVVALASGGMMAGLVRELGAERVIGVDTGAVPDPRATVAGLLGGQVEPAALRIDGSQVGEGYGTVTDAVRAALYATAREEGVFLDPTYTGRAMAALLAGSFPHGDRVVFVHSGGLPGLFGHPEVGDLTPAGPTP</sequence>
<feature type="modified residue" description="N6-(pyridoxal phosphate)lysine" evidence="5">
    <location>
        <position position="45"/>
    </location>
</feature>
<proteinExistence type="inferred from homology"/>
<feature type="active site" description="Nucleophile" evidence="4">
    <location>
        <position position="72"/>
    </location>
</feature>
<evidence type="ECO:0000259" key="6">
    <source>
        <dbReference type="Pfam" id="PF00291"/>
    </source>
</evidence>
<organism evidence="7 8">
    <name type="scientific">Micromonospora orduensis</name>
    <dbReference type="NCBI Taxonomy" id="1420891"/>
    <lineage>
        <taxon>Bacteria</taxon>
        <taxon>Bacillati</taxon>
        <taxon>Actinomycetota</taxon>
        <taxon>Actinomycetes</taxon>
        <taxon>Micromonosporales</taxon>
        <taxon>Micromonosporaceae</taxon>
        <taxon>Micromonospora</taxon>
    </lineage>
</organism>
<dbReference type="Pfam" id="PF00291">
    <property type="entry name" value="PALP"/>
    <property type="match status" value="1"/>
</dbReference>
<evidence type="ECO:0000256" key="5">
    <source>
        <dbReference type="PIRSR" id="PIRSR006278-2"/>
    </source>
</evidence>
<feature type="domain" description="Tryptophan synthase beta chain-like PALP" evidence="6">
    <location>
        <begin position="5"/>
        <end position="283"/>
    </location>
</feature>
<comment type="caution">
    <text evidence="7">The sequence shown here is derived from an EMBL/GenBank/DDBJ whole genome shotgun (WGS) entry which is preliminary data.</text>
</comment>
<dbReference type="InterPro" id="IPR001926">
    <property type="entry name" value="TrpB-like_PALP"/>
</dbReference>
<dbReference type="PANTHER" id="PTHR43780:SF2">
    <property type="entry name" value="1-AMINOCYCLOPROPANE-1-CARBOXYLATE DEAMINASE-RELATED"/>
    <property type="match status" value="1"/>
</dbReference>
<name>A0A5C4QF85_9ACTN</name>
<comment type="cofactor">
    <cofactor evidence="1">
        <name>pyridoxal 5'-phosphate</name>
        <dbReference type="ChEBI" id="CHEBI:597326"/>
    </cofactor>
</comment>
<dbReference type="PANTHER" id="PTHR43780">
    <property type="entry name" value="1-AMINOCYCLOPROPANE-1-CARBOXYLATE DEAMINASE-RELATED"/>
    <property type="match status" value="1"/>
</dbReference>
<evidence type="ECO:0000256" key="3">
    <source>
        <dbReference type="ARBA" id="ARBA00022898"/>
    </source>
</evidence>
<evidence type="ECO:0000313" key="8">
    <source>
        <dbReference type="Proteomes" id="UP000306145"/>
    </source>
</evidence>
<comment type="similarity">
    <text evidence="2">Belongs to the ACC deaminase/D-cysteine desulfhydrase family.</text>
</comment>
<evidence type="ECO:0000256" key="1">
    <source>
        <dbReference type="ARBA" id="ARBA00001933"/>
    </source>
</evidence>
<protein>
    <submittedName>
        <fullName evidence="7">Pyridoxal-phosphate dependent enzyme</fullName>
    </submittedName>
</protein>
<dbReference type="GO" id="GO:1901605">
    <property type="term" value="P:alpha-amino acid metabolic process"/>
    <property type="evidence" value="ECO:0007669"/>
    <property type="project" value="UniProtKB-ARBA"/>
</dbReference>
<evidence type="ECO:0000313" key="7">
    <source>
        <dbReference type="EMBL" id="TNH24957.1"/>
    </source>
</evidence>
<dbReference type="Proteomes" id="UP000306145">
    <property type="component" value="Unassembled WGS sequence"/>
</dbReference>
<dbReference type="PIRSF" id="PIRSF006278">
    <property type="entry name" value="ACCD_DCysDesulf"/>
    <property type="match status" value="1"/>
</dbReference>
<keyword evidence="8" id="KW-1185">Reference proteome</keyword>
<reference evidence="7 8" key="1">
    <citation type="submission" date="2019-06" db="EMBL/GenBank/DDBJ databases">
        <title>Micromonospora ordensis sp. nov., isolated from deep marine sediment.</title>
        <authorList>
            <person name="Veyisoglu A."/>
            <person name="Carro L."/>
            <person name="Klenk H.-P."/>
            <person name="Sahin N."/>
        </authorList>
    </citation>
    <scope>NUCLEOTIDE SEQUENCE [LARGE SCALE GENOMIC DNA]</scope>
    <source>
        <strain evidence="7 8">S2509</strain>
    </source>
</reference>
<dbReference type="SUPFAM" id="SSF53686">
    <property type="entry name" value="Tryptophan synthase beta subunit-like PLP-dependent enzymes"/>
    <property type="match status" value="1"/>
</dbReference>